<dbReference type="Pfam" id="PF08818">
    <property type="entry name" value="DUF1801"/>
    <property type="match status" value="1"/>
</dbReference>
<comment type="caution">
    <text evidence="2">The sequence shown here is derived from an EMBL/GenBank/DDBJ whole genome shotgun (WGS) entry which is preliminary data.</text>
</comment>
<proteinExistence type="predicted"/>
<keyword evidence="3" id="KW-1185">Reference proteome</keyword>
<protein>
    <recommendedName>
        <fullName evidence="1">YdhG-like domain-containing protein</fullName>
    </recommendedName>
</protein>
<organism evidence="2 3">
    <name type="scientific">Algoriphagus confluentis</name>
    <dbReference type="NCBI Taxonomy" id="1697556"/>
    <lineage>
        <taxon>Bacteria</taxon>
        <taxon>Pseudomonadati</taxon>
        <taxon>Bacteroidota</taxon>
        <taxon>Cytophagia</taxon>
        <taxon>Cytophagales</taxon>
        <taxon>Cyclobacteriaceae</taxon>
        <taxon>Algoriphagus</taxon>
    </lineage>
</organism>
<evidence type="ECO:0000259" key="1">
    <source>
        <dbReference type="Pfam" id="PF08818"/>
    </source>
</evidence>
<evidence type="ECO:0000313" key="3">
    <source>
        <dbReference type="Proteomes" id="UP001338309"/>
    </source>
</evidence>
<gene>
    <name evidence="2" type="ORF">Aconfl_05270</name>
</gene>
<dbReference type="InterPro" id="IPR014922">
    <property type="entry name" value="YdhG-like"/>
</dbReference>
<dbReference type="RefSeq" id="WP_338222682.1">
    <property type="nucleotide sequence ID" value="NZ_BTPD01000001.1"/>
</dbReference>
<dbReference type="SUPFAM" id="SSF159888">
    <property type="entry name" value="YdhG-like"/>
    <property type="match status" value="1"/>
</dbReference>
<dbReference type="Proteomes" id="UP001338309">
    <property type="component" value="Unassembled WGS sequence"/>
</dbReference>
<name>A0ABQ6PKV7_9BACT</name>
<sequence length="122" mass="14208">MKNGSLNPCLEYLSMLSNPEGRILSQLRAEILEEFPDFEERLCRGVPFFYFLGKRVAGYGVAQRHLSFYVMDGQALRNRGPECKDMDISATVIRFSKERMIPYFQLRPVLLERVGEIQRSRL</sequence>
<accession>A0ABQ6PKV7</accession>
<dbReference type="Gene3D" id="3.90.1150.200">
    <property type="match status" value="1"/>
</dbReference>
<evidence type="ECO:0000313" key="2">
    <source>
        <dbReference type="EMBL" id="GMQ27885.1"/>
    </source>
</evidence>
<feature type="domain" description="YdhG-like" evidence="1">
    <location>
        <begin position="23"/>
        <end position="112"/>
    </location>
</feature>
<reference evidence="2 3" key="1">
    <citation type="submission" date="2023-08" db="EMBL/GenBank/DDBJ databases">
        <title>Draft genome sequence of Algoriphagus confluentis.</title>
        <authorList>
            <person name="Takatani N."/>
            <person name="Hosokawa M."/>
            <person name="Sawabe T."/>
        </authorList>
    </citation>
    <scope>NUCLEOTIDE SEQUENCE [LARGE SCALE GENOMIC DNA]</scope>
    <source>
        <strain evidence="2 3">NBRC 111222</strain>
    </source>
</reference>
<dbReference type="EMBL" id="BTPD01000001">
    <property type="protein sequence ID" value="GMQ27885.1"/>
    <property type="molecule type" value="Genomic_DNA"/>
</dbReference>